<protein>
    <submittedName>
        <fullName evidence="1">Uncharacterized protein</fullName>
    </submittedName>
</protein>
<proteinExistence type="predicted"/>
<dbReference type="InterPro" id="IPR029052">
    <property type="entry name" value="Metallo-depent_PP-like"/>
</dbReference>
<dbReference type="EMBL" id="JAVRIC010000021">
    <property type="protein sequence ID" value="MDT0498385.1"/>
    <property type="molecule type" value="Genomic_DNA"/>
</dbReference>
<dbReference type="Proteomes" id="UP001254608">
    <property type="component" value="Unassembled WGS sequence"/>
</dbReference>
<comment type="caution">
    <text evidence="1">The sequence shown here is derived from an EMBL/GenBank/DDBJ whole genome shotgun (WGS) entry which is preliminary data.</text>
</comment>
<keyword evidence="2" id="KW-1185">Reference proteome</keyword>
<evidence type="ECO:0000313" key="1">
    <source>
        <dbReference type="EMBL" id="MDT0498385.1"/>
    </source>
</evidence>
<reference evidence="1 2" key="1">
    <citation type="submission" date="2023-09" db="EMBL/GenBank/DDBJ databases">
        <authorList>
            <person name="Rey-Velasco X."/>
        </authorList>
    </citation>
    <scope>NUCLEOTIDE SEQUENCE [LARGE SCALE GENOMIC DNA]</scope>
    <source>
        <strain evidence="1 2">W345</strain>
    </source>
</reference>
<accession>A0ABU2WLH5</accession>
<organism evidence="1 2">
    <name type="scientific">Banduia mediterranea</name>
    <dbReference type="NCBI Taxonomy" id="3075609"/>
    <lineage>
        <taxon>Bacteria</taxon>
        <taxon>Pseudomonadati</taxon>
        <taxon>Pseudomonadota</taxon>
        <taxon>Gammaproteobacteria</taxon>
        <taxon>Nevskiales</taxon>
        <taxon>Algiphilaceae</taxon>
        <taxon>Banduia</taxon>
    </lineage>
</organism>
<sequence>MGSFLVAVPVGNHQAKDGGGDGYDSRIHQLGQNFYYGFDHGRVHFFCSTAGCLLDGVISAASLATELLAMEAGLAQAARGEIDFIVVARHYTIWTSEDGRTPPKLGLACSKNRSCCATASTCCWSTMITSTSAASRWLSDAPATVATSRSPRTAVDSRCTNCWKHRPTGLGTTPCATVFTEYWVEGGVIRGTRYAVDRVDNSLPGDGNLEAIGGDGQLFRTHDTYMETTSMVDRVHWARYAGKNHTDRQRIKRKAENWGRRYRALP</sequence>
<name>A0ABU2WLH5_9GAMM</name>
<evidence type="ECO:0000313" key="2">
    <source>
        <dbReference type="Proteomes" id="UP001254608"/>
    </source>
</evidence>
<dbReference type="Gene3D" id="3.60.21.10">
    <property type="match status" value="1"/>
</dbReference>
<gene>
    <name evidence="1" type="ORF">RM530_13580</name>
</gene>
<feature type="non-terminal residue" evidence="1">
    <location>
        <position position="266"/>
    </location>
</feature>